<evidence type="ECO:0000313" key="1">
    <source>
        <dbReference type="EMBL" id="PAV07531.1"/>
    </source>
</evidence>
<sequence length="110" mass="12955">MDNETIIQVEEKLATILAQIYTHIPWSNIKVNNAHKFFLDRIRASSNTQTFKQYIDVLCIKCNIEMIKLNIEDINYLNENNPLTMKLLRTETLYMCNYALEIVQNNKKGE</sequence>
<reference evidence="2 4" key="1">
    <citation type="submission" date="2016-04" db="EMBL/GenBank/DDBJ databases">
        <title>Genome sequence of Methanosphaera cuniculi DSM 4103.</title>
        <authorList>
            <person name="Poehlein A."/>
            <person name="Seedorf H."/>
            <person name="Daniel R."/>
        </authorList>
    </citation>
    <scope>NUCLEOTIDE SEQUENCE [LARGE SCALE GENOMIC DNA]</scope>
    <source>
        <strain evidence="2 4">DSM 4103</strain>
    </source>
</reference>
<dbReference type="EMBL" id="LMVN01000011">
    <property type="protein sequence ID" value="PAV07531.1"/>
    <property type="molecule type" value="Genomic_DNA"/>
</dbReference>
<dbReference type="Proteomes" id="UP000246004">
    <property type="component" value="Unassembled WGS sequence"/>
</dbReference>
<proteinExistence type="predicted"/>
<reference evidence="1 3" key="2">
    <citation type="journal article" date="2017" name="BMC Genomics">
        <title>Genomic analysis of methanogenic archaea reveals a shift towards energy conservation.</title>
        <authorList>
            <person name="Gilmore S.P."/>
            <person name="Henske J.K."/>
            <person name="Sexton J.A."/>
            <person name="Solomon K.V."/>
            <person name="Seppala S."/>
            <person name="Yoo J.I."/>
            <person name="Huyett L.M."/>
            <person name="Pressman A."/>
            <person name="Cogan J.Z."/>
            <person name="Kivenson V."/>
            <person name="Peng X."/>
            <person name="Tan Y."/>
            <person name="Valentine D.L."/>
            <person name="O'Malley M.A."/>
        </authorList>
    </citation>
    <scope>NUCLEOTIDE SEQUENCE [LARGE SCALE GENOMIC DNA]</scope>
    <source>
        <strain evidence="1 3">1R-7</strain>
    </source>
</reference>
<evidence type="ECO:0000313" key="3">
    <source>
        <dbReference type="Proteomes" id="UP000217528"/>
    </source>
</evidence>
<evidence type="ECO:0000313" key="4">
    <source>
        <dbReference type="Proteomes" id="UP000246004"/>
    </source>
</evidence>
<comment type="caution">
    <text evidence="1">The sequence shown here is derived from an EMBL/GenBank/DDBJ whole genome shotgun (WGS) entry which is preliminary data.</text>
</comment>
<name>A0A2A2HDF2_9EURY</name>
<gene>
    <name evidence="1" type="ORF">ASJ82_07595</name>
    <name evidence="2" type="ORF">MSCUN_10840</name>
</gene>
<dbReference type="Proteomes" id="UP000217528">
    <property type="component" value="Unassembled WGS sequence"/>
</dbReference>
<evidence type="ECO:0000313" key="2">
    <source>
        <dbReference type="EMBL" id="PWL08153.1"/>
    </source>
</evidence>
<dbReference type="RefSeq" id="WP_095608415.1">
    <property type="nucleotide sequence ID" value="NZ_LMVN01000011.1"/>
</dbReference>
<organism evidence="1 3">
    <name type="scientific">Methanosphaera cuniculi</name>
    <dbReference type="NCBI Taxonomy" id="1077256"/>
    <lineage>
        <taxon>Archaea</taxon>
        <taxon>Methanobacteriati</taxon>
        <taxon>Methanobacteriota</taxon>
        <taxon>Methanomada group</taxon>
        <taxon>Methanobacteria</taxon>
        <taxon>Methanobacteriales</taxon>
        <taxon>Methanobacteriaceae</taxon>
        <taxon>Methanosphaera</taxon>
    </lineage>
</organism>
<dbReference type="EMBL" id="LWMS01000031">
    <property type="protein sequence ID" value="PWL08153.1"/>
    <property type="molecule type" value="Genomic_DNA"/>
</dbReference>
<dbReference type="AlphaFoldDB" id="A0A2A2HDF2"/>
<accession>A0A2A2HDF2</accession>
<keyword evidence="3" id="KW-1185">Reference proteome</keyword>
<protein>
    <submittedName>
        <fullName evidence="1">Uncharacterized protein</fullName>
    </submittedName>
</protein>